<dbReference type="RefSeq" id="WP_110390224.1">
    <property type="nucleotide sequence ID" value="NZ_QJKI01000005.1"/>
</dbReference>
<dbReference type="GO" id="GO:0030488">
    <property type="term" value="P:tRNA methylation"/>
    <property type="evidence" value="ECO:0007669"/>
    <property type="project" value="TreeGrafter"/>
</dbReference>
<dbReference type="GO" id="GO:0002098">
    <property type="term" value="P:tRNA wobble uridine modification"/>
    <property type="evidence" value="ECO:0007669"/>
    <property type="project" value="TreeGrafter"/>
</dbReference>
<protein>
    <submittedName>
        <fullName evidence="2">50S ribosome-binding GTPase</fullName>
    </submittedName>
</protein>
<proteinExistence type="predicted"/>
<dbReference type="OrthoDB" id="9180582at2"/>
<evidence type="ECO:0000259" key="1">
    <source>
        <dbReference type="Pfam" id="PF01926"/>
    </source>
</evidence>
<comment type="caution">
    <text evidence="2">The sequence shown here is derived from an EMBL/GenBank/DDBJ whole genome shotgun (WGS) entry which is preliminary data.</text>
</comment>
<dbReference type="AlphaFoldDB" id="A0A318LE65"/>
<sequence length="290" mass="32447">MDQTQLIEALEAEYQQLSRQRNDTSPSKPRIAAWGLVKAGKSSLLNMLSGHASDEYFETGVIRTTRANQALELADYVLVDTPGLGIDKDDSQQANEGLDVADIVLFVHAPPGELDQEEVALLEQLRNTFGEDVSERVVLVISQLDKLQDADLAEVQKEIERQAQIWLGAQSKCFVISNTRFKSGVEKNKEGLCIKSGIPPLAQYLQTLSKNLTRSPSLEEARKKRLERRALELCEHIDAAIAQETKLIEQVAQPYVMKAKAFVELIDGARRTFEAHTSDMRKTREKLDSL</sequence>
<name>A0A318LE65_9NEIS</name>
<organism evidence="2 3">
    <name type="scientific">Rivihabitans pingtungensis</name>
    <dbReference type="NCBI Taxonomy" id="1054498"/>
    <lineage>
        <taxon>Bacteria</taxon>
        <taxon>Pseudomonadati</taxon>
        <taxon>Pseudomonadota</taxon>
        <taxon>Betaproteobacteria</taxon>
        <taxon>Neisseriales</taxon>
        <taxon>Aquaspirillaceae</taxon>
        <taxon>Rivihabitans</taxon>
    </lineage>
</organism>
<accession>A0A318LE65</accession>
<feature type="domain" description="G" evidence="1">
    <location>
        <begin position="30"/>
        <end position="127"/>
    </location>
</feature>
<dbReference type="EMBL" id="QJKI01000005">
    <property type="protein sequence ID" value="PXX79937.1"/>
    <property type="molecule type" value="Genomic_DNA"/>
</dbReference>
<gene>
    <name evidence="2" type="ORF">DFR34_105141</name>
</gene>
<dbReference type="Gene3D" id="3.40.50.300">
    <property type="entry name" value="P-loop containing nucleotide triphosphate hydrolases"/>
    <property type="match status" value="1"/>
</dbReference>
<dbReference type="InterPro" id="IPR006073">
    <property type="entry name" value="GTP-bd"/>
</dbReference>
<reference evidence="2 3" key="1">
    <citation type="submission" date="2018-05" db="EMBL/GenBank/DDBJ databases">
        <title>Genomic Encyclopedia of Type Strains, Phase IV (KMG-IV): sequencing the most valuable type-strain genomes for metagenomic binning, comparative biology and taxonomic classification.</title>
        <authorList>
            <person name="Goeker M."/>
        </authorList>
    </citation>
    <scope>NUCLEOTIDE SEQUENCE [LARGE SCALE GENOMIC DNA]</scope>
    <source>
        <strain evidence="2 3">DSM 29661</strain>
    </source>
</reference>
<evidence type="ECO:0000313" key="2">
    <source>
        <dbReference type="EMBL" id="PXX79937.1"/>
    </source>
</evidence>
<dbReference type="Pfam" id="PF01926">
    <property type="entry name" value="MMR_HSR1"/>
    <property type="match status" value="1"/>
</dbReference>
<dbReference type="SUPFAM" id="SSF52540">
    <property type="entry name" value="P-loop containing nucleoside triphosphate hydrolases"/>
    <property type="match status" value="1"/>
</dbReference>
<dbReference type="InterPro" id="IPR027417">
    <property type="entry name" value="P-loop_NTPase"/>
</dbReference>
<evidence type="ECO:0000313" key="3">
    <source>
        <dbReference type="Proteomes" id="UP000247555"/>
    </source>
</evidence>
<dbReference type="PANTHER" id="PTHR42714">
    <property type="entry name" value="TRNA MODIFICATION GTPASE GTPBP3"/>
    <property type="match status" value="1"/>
</dbReference>
<dbReference type="Proteomes" id="UP000247555">
    <property type="component" value="Unassembled WGS sequence"/>
</dbReference>
<dbReference type="GO" id="GO:0005737">
    <property type="term" value="C:cytoplasm"/>
    <property type="evidence" value="ECO:0007669"/>
    <property type="project" value="TreeGrafter"/>
</dbReference>
<dbReference type="GO" id="GO:0005525">
    <property type="term" value="F:GTP binding"/>
    <property type="evidence" value="ECO:0007669"/>
    <property type="project" value="InterPro"/>
</dbReference>
<keyword evidence="3" id="KW-1185">Reference proteome</keyword>
<dbReference type="PANTHER" id="PTHR42714:SF2">
    <property type="entry name" value="TRNA MODIFICATION GTPASE GTPBP3, MITOCHONDRIAL"/>
    <property type="match status" value="1"/>
</dbReference>